<accession>H1XS21</accession>
<organism evidence="4 5">
    <name type="scientific">Caldithrix abyssi DSM 13497</name>
    <dbReference type="NCBI Taxonomy" id="880073"/>
    <lineage>
        <taxon>Bacteria</taxon>
        <taxon>Pseudomonadati</taxon>
        <taxon>Calditrichota</taxon>
        <taxon>Calditrichia</taxon>
        <taxon>Calditrichales</taxon>
        <taxon>Calditrichaceae</taxon>
        <taxon>Caldithrix</taxon>
    </lineage>
</organism>
<dbReference type="AlphaFoldDB" id="H1XS21"/>
<reference evidence="4 5" key="1">
    <citation type="submission" date="2011-09" db="EMBL/GenBank/DDBJ databases">
        <title>The permanent draft genome of Caldithrix abyssi DSM 13497.</title>
        <authorList>
            <consortium name="US DOE Joint Genome Institute (JGI-PGF)"/>
            <person name="Lucas S."/>
            <person name="Han J."/>
            <person name="Lapidus A."/>
            <person name="Bruce D."/>
            <person name="Goodwin L."/>
            <person name="Pitluck S."/>
            <person name="Peters L."/>
            <person name="Kyrpides N."/>
            <person name="Mavromatis K."/>
            <person name="Ivanova N."/>
            <person name="Mikhailova N."/>
            <person name="Chertkov O."/>
            <person name="Detter J.C."/>
            <person name="Tapia R."/>
            <person name="Han C."/>
            <person name="Land M."/>
            <person name="Hauser L."/>
            <person name="Markowitz V."/>
            <person name="Cheng J.-F."/>
            <person name="Hugenholtz P."/>
            <person name="Woyke T."/>
            <person name="Wu D."/>
            <person name="Spring S."/>
            <person name="Brambilla E."/>
            <person name="Klenk H.-P."/>
            <person name="Eisen J.A."/>
        </authorList>
    </citation>
    <scope>NUCLEOTIDE SEQUENCE [LARGE SCALE GENOMIC DNA]</scope>
    <source>
        <strain evidence="4 5">DSM 13497</strain>
    </source>
</reference>
<feature type="chain" id="PRO_5010834604" evidence="1">
    <location>
        <begin position="21"/>
        <end position="263"/>
    </location>
</feature>
<feature type="domain" description="FecR protein" evidence="2">
    <location>
        <begin position="57"/>
        <end position="150"/>
    </location>
</feature>
<dbReference type="InParanoid" id="H1XS21"/>
<dbReference type="HOGENOM" id="CLU_1056385_0_0_0"/>
<name>H1XS21_CALAY</name>
<dbReference type="eggNOG" id="COG4254">
    <property type="taxonomic scope" value="Bacteria"/>
</dbReference>
<dbReference type="Proteomes" id="UP000004671">
    <property type="component" value="Chromosome"/>
</dbReference>
<sequence length="263" mass="30536" precursor="true">MKIHCLGWMVILFFTSVTLAQEPLGKVTFPIGKNFLQHAGQLEWQPVKYYMPVLEKDRLKTGKQSRCEITFKNKKVMRIGENSVISITRDKMGNEQVEMSRGRAWISLFLKGVASLVVKTPTSVCAVRGTVYRLESDSNMTRYRCYEGALEITPLKKDRSGLADTSLTLSAGQELILVMNFEEYKKQQQKEFEEFKKKDADDFEQFIKEERKAFEDMVAKDLAEFKQMQDVAYKMTAFDAQEDANSDWVQWNKERDRLMQEGE</sequence>
<reference evidence="3 6" key="2">
    <citation type="submission" date="2016-11" db="EMBL/GenBank/DDBJ databases">
        <title>Genomic analysis of Caldithrix abyssi and proposal of a novel bacterial phylum Caldithrichaeota.</title>
        <authorList>
            <person name="Kublanov I."/>
            <person name="Sigalova O."/>
            <person name="Gavrilov S."/>
            <person name="Lebedinsky A."/>
            <person name="Ivanova N."/>
            <person name="Daum C."/>
            <person name="Reddy T."/>
            <person name="Klenk H.P."/>
            <person name="Goker M."/>
            <person name="Reva O."/>
            <person name="Miroshnichenko M."/>
            <person name="Kyprides N."/>
            <person name="Woyke T."/>
            <person name="Gelfand M."/>
        </authorList>
    </citation>
    <scope>NUCLEOTIDE SEQUENCE [LARGE SCALE GENOMIC DNA]</scope>
    <source>
        <strain evidence="3 6">LF13</strain>
    </source>
</reference>
<evidence type="ECO:0000313" key="5">
    <source>
        <dbReference type="Proteomes" id="UP000004671"/>
    </source>
</evidence>
<keyword evidence="1" id="KW-0732">Signal</keyword>
<evidence type="ECO:0000313" key="4">
    <source>
        <dbReference type="EMBL" id="EHO42514.1"/>
    </source>
</evidence>
<dbReference type="Pfam" id="PF04773">
    <property type="entry name" value="FecR"/>
    <property type="match status" value="1"/>
</dbReference>
<gene>
    <name evidence="3" type="primary">fecR</name>
    <name evidence="3" type="ORF">Cabys_1767</name>
    <name evidence="4" type="ORF">Calab_2907</name>
</gene>
<dbReference type="KEGG" id="caby:Cabys_1767"/>
<evidence type="ECO:0000313" key="3">
    <source>
        <dbReference type="EMBL" id="APF18516.1"/>
    </source>
</evidence>
<dbReference type="Proteomes" id="UP000183868">
    <property type="component" value="Chromosome"/>
</dbReference>
<evidence type="ECO:0000259" key="2">
    <source>
        <dbReference type="Pfam" id="PF04773"/>
    </source>
</evidence>
<keyword evidence="5" id="KW-1185">Reference proteome</keyword>
<dbReference type="STRING" id="880073.Cabys_1767"/>
<dbReference type="PANTHER" id="PTHR38731">
    <property type="entry name" value="LIPL45-RELATED LIPOPROTEIN-RELATED"/>
    <property type="match status" value="1"/>
</dbReference>
<feature type="signal peptide" evidence="1">
    <location>
        <begin position="1"/>
        <end position="20"/>
    </location>
</feature>
<evidence type="ECO:0000313" key="6">
    <source>
        <dbReference type="Proteomes" id="UP000183868"/>
    </source>
</evidence>
<dbReference type="EMBL" id="CM001402">
    <property type="protein sequence ID" value="EHO42514.1"/>
    <property type="molecule type" value="Genomic_DNA"/>
</dbReference>
<dbReference type="EMBL" id="CP018099">
    <property type="protein sequence ID" value="APF18516.1"/>
    <property type="molecule type" value="Genomic_DNA"/>
</dbReference>
<evidence type="ECO:0000256" key="1">
    <source>
        <dbReference type="SAM" id="SignalP"/>
    </source>
</evidence>
<dbReference type="InterPro" id="IPR006860">
    <property type="entry name" value="FecR"/>
</dbReference>
<dbReference type="OrthoDB" id="7810516at2"/>
<protein>
    <submittedName>
        <fullName evidence="3">FecR protein</fullName>
    </submittedName>
</protein>
<dbReference type="PaxDb" id="880073-Calab_2907"/>
<proteinExistence type="predicted"/>
<dbReference type="RefSeq" id="WP_006929872.1">
    <property type="nucleotide sequence ID" value="NZ_CM001402.1"/>
</dbReference>
<dbReference type="Gene3D" id="2.60.120.1440">
    <property type="match status" value="1"/>
</dbReference>